<evidence type="ECO:0000313" key="2">
    <source>
        <dbReference type="EMBL" id="NGO81308.1"/>
    </source>
</evidence>
<dbReference type="EMBL" id="JAAKZW010000307">
    <property type="protein sequence ID" value="NGO81308.1"/>
    <property type="molecule type" value="Genomic_DNA"/>
</dbReference>
<dbReference type="RefSeq" id="WP_165336708.1">
    <property type="nucleotide sequence ID" value="NZ_JAAKZW010000307.1"/>
</dbReference>
<evidence type="ECO:0000313" key="3">
    <source>
        <dbReference type="Proteomes" id="UP000481109"/>
    </source>
</evidence>
<comment type="caution">
    <text evidence="2">The sequence shown here is derived from an EMBL/GenBank/DDBJ whole genome shotgun (WGS) entry which is preliminary data.</text>
</comment>
<feature type="compositionally biased region" description="Basic and acidic residues" evidence="1">
    <location>
        <begin position="45"/>
        <end position="67"/>
    </location>
</feature>
<dbReference type="AlphaFoldDB" id="A0A6G4XV36"/>
<keyword evidence="3" id="KW-1185">Reference proteome</keyword>
<sequence length="67" mass="7184">MELTVAIISFAAALAPGIKDWLDSVAIRNRAAARAEIIRARRTRPTQERRAGDGAELPKEGGVDGRA</sequence>
<gene>
    <name evidence="2" type="ORF">G6045_37445</name>
</gene>
<proteinExistence type="predicted"/>
<evidence type="ECO:0000256" key="1">
    <source>
        <dbReference type="SAM" id="MobiDB-lite"/>
    </source>
</evidence>
<dbReference type="Proteomes" id="UP000481109">
    <property type="component" value="Unassembled WGS sequence"/>
</dbReference>
<organism evidence="2 3">
    <name type="scientific">Streptomyces mesophilus</name>
    <dbReference type="NCBI Taxonomy" id="1775132"/>
    <lineage>
        <taxon>Bacteria</taxon>
        <taxon>Bacillati</taxon>
        <taxon>Actinomycetota</taxon>
        <taxon>Actinomycetes</taxon>
        <taxon>Kitasatosporales</taxon>
        <taxon>Streptomycetaceae</taxon>
        <taxon>Streptomyces</taxon>
    </lineage>
</organism>
<reference evidence="2 3" key="1">
    <citation type="submission" date="2020-02" db="EMBL/GenBank/DDBJ databases">
        <title>Whole-genome analyses of novel actinobacteria.</title>
        <authorList>
            <person name="Sahin N."/>
            <person name="Tokatli A."/>
        </authorList>
    </citation>
    <scope>NUCLEOTIDE SEQUENCE [LARGE SCALE GENOMIC DNA]</scope>
    <source>
        <strain evidence="2 3">YC504</strain>
    </source>
</reference>
<protein>
    <submittedName>
        <fullName evidence="2">Uncharacterized protein</fullName>
    </submittedName>
</protein>
<accession>A0A6G4XV36</accession>
<feature type="region of interest" description="Disordered" evidence="1">
    <location>
        <begin position="41"/>
        <end position="67"/>
    </location>
</feature>
<name>A0A6G4XV36_9ACTN</name>